<gene>
    <name evidence="1" type="ORF">L210DRAFT_3513380</name>
</gene>
<proteinExistence type="predicted"/>
<protein>
    <submittedName>
        <fullName evidence="1">Uncharacterized protein</fullName>
    </submittedName>
</protein>
<name>A0AAD4G4F3_BOLED</name>
<evidence type="ECO:0000313" key="2">
    <source>
        <dbReference type="Proteomes" id="UP001194468"/>
    </source>
</evidence>
<reference evidence="1" key="2">
    <citation type="journal article" date="2020" name="Nat. Commun.">
        <title>Large-scale genome sequencing of mycorrhizal fungi provides insights into the early evolution of symbiotic traits.</title>
        <authorList>
            <person name="Miyauchi S."/>
            <person name="Kiss E."/>
            <person name="Kuo A."/>
            <person name="Drula E."/>
            <person name="Kohler A."/>
            <person name="Sanchez-Garcia M."/>
            <person name="Morin E."/>
            <person name="Andreopoulos B."/>
            <person name="Barry K.W."/>
            <person name="Bonito G."/>
            <person name="Buee M."/>
            <person name="Carver A."/>
            <person name="Chen C."/>
            <person name="Cichocki N."/>
            <person name="Clum A."/>
            <person name="Culley D."/>
            <person name="Crous P.W."/>
            <person name="Fauchery L."/>
            <person name="Girlanda M."/>
            <person name="Hayes R.D."/>
            <person name="Keri Z."/>
            <person name="LaButti K."/>
            <person name="Lipzen A."/>
            <person name="Lombard V."/>
            <person name="Magnuson J."/>
            <person name="Maillard F."/>
            <person name="Murat C."/>
            <person name="Nolan M."/>
            <person name="Ohm R.A."/>
            <person name="Pangilinan J."/>
            <person name="Pereira M.F."/>
            <person name="Perotto S."/>
            <person name="Peter M."/>
            <person name="Pfister S."/>
            <person name="Riley R."/>
            <person name="Sitrit Y."/>
            <person name="Stielow J.B."/>
            <person name="Szollosi G."/>
            <person name="Zifcakova L."/>
            <person name="Stursova M."/>
            <person name="Spatafora J.W."/>
            <person name="Tedersoo L."/>
            <person name="Vaario L.M."/>
            <person name="Yamada A."/>
            <person name="Yan M."/>
            <person name="Wang P."/>
            <person name="Xu J."/>
            <person name="Bruns T."/>
            <person name="Baldrian P."/>
            <person name="Vilgalys R."/>
            <person name="Dunand C."/>
            <person name="Henrissat B."/>
            <person name="Grigoriev I.V."/>
            <person name="Hibbett D."/>
            <person name="Nagy L.G."/>
            <person name="Martin F.M."/>
        </authorList>
    </citation>
    <scope>NUCLEOTIDE SEQUENCE</scope>
    <source>
        <strain evidence="1">BED1</strain>
    </source>
</reference>
<keyword evidence="2" id="KW-1185">Reference proteome</keyword>
<dbReference type="EMBL" id="WHUW01000442">
    <property type="protein sequence ID" value="KAF8414724.1"/>
    <property type="molecule type" value="Genomic_DNA"/>
</dbReference>
<evidence type="ECO:0000313" key="1">
    <source>
        <dbReference type="EMBL" id="KAF8414724.1"/>
    </source>
</evidence>
<comment type="caution">
    <text evidence="1">The sequence shown here is derived from an EMBL/GenBank/DDBJ whole genome shotgun (WGS) entry which is preliminary data.</text>
</comment>
<sequence>MDEISATASLYPNRHGWLIREAMKGISEAEAAIASFAREHAITQSPCVLLQVGEKLGLHIAVIDNRTNANAFKLSLDFLLLRLVPDDDNVGGLWFGSGTRNDRLSEGGTRAQ</sequence>
<accession>A0AAD4G4F3</accession>
<organism evidence="1 2">
    <name type="scientific">Boletus edulis BED1</name>
    <dbReference type="NCBI Taxonomy" id="1328754"/>
    <lineage>
        <taxon>Eukaryota</taxon>
        <taxon>Fungi</taxon>
        <taxon>Dikarya</taxon>
        <taxon>Basidiomycota</taxon>
        <taxon>Agaricomycotina</taxon>
        <taxon>Agaricomycetes</taxon>
        <taxon>Agaricomycetidae</taxon>
        <taxon>Boletales</taxon>
        <taxon>Boletineae</taxon>
        <taxon>Boletaceae</taxon>
        <taxon>Boletoideae</taxon>
        <taxon>Boletus</taxon>
    </lineage>
</organism>
<reference evidence="1" key="1">
    <citation type="submission" date="2019-10" db="EMBL/GenBank/DDBJ databases">
        <authorList>
            <consortium name="DOE Joint Genome Institute"/>
            <person name="Kuo A."/>
            <person name="Miyauchi S."/>
            <person name="Kiss E."/>
            <person name="Drula E."/>
            <person name="Kohler A."/>
            <person name="Sanchez-Garcia M."/>
            <person name="Andreopoulos B."/>
            <person name="Barry K.W."/>
            <person name="Bonito G."/>
            <person name="Buee M."/>
            <person name="Carver A."/>
            <person name="Chen C."/>
            <person name="Cichocki N."/>
            <person name="Clum A."/>
            <person name="Culley D."/>
            <person name="Crous P.W."/>
            <person name="Fauchery L."/>
            <person name="Girlanda M."/>
            <person name="Hayes R."/>
            <person name="Keri Z."/>
            <person name="LaButti K."/>
            <person name="Lipzen A."/>
            <person name="Lombard V."/>
            <person name="Magnuson J."/>
            <person name="Maillard F."/>
            <person name="Morin E."/>
            <person name="Murat C."/>
            <person name="Nolan M."/>
            <person name="Ohm R."/>
            <person name="Pangilinan J."/>
            <person name="Pereira M."/>
            <person name="Perotto S."/>
            <person name="Peter M."/>
            <person name="Riley R."/>
            <person name="Sitrit Y."/>
            <person name="Stielow B."/>
            <person name="Szollosi G."/>
            <person name="Zifcakova L."/>
            <person name="Stursova M."/>
            <person name="Spatafora J.W."/>
            <person name="Tedersoo L."/>
            <person name="Vaario L.-M."/>
            <person name="Yamada A."/>
            <person name="Yan M."/>
            <person name="Wang P."/>
            <person name="Xu J."/>
            <person name="Bruns T."/>
            <person name="Baldrian P."/>
            <person name="Vilgalys R."/>
            <person name="Henrissat B."/>
            <person name="Grigoriev I.V."/>
            <person name="Hibbett D."/>
            <person name="Nagy L.G."/>
            <person name="Martin F.M."/>
        </authorList>
    </citation>
    <scope>NUCLEOTIDE SEQUENCE</scope>
    <source>
        <strain evidence="1">BED1</strain>
    </source>
</reference>
<dbReference type="AlphaFoldDB" id="A0AAD4G4F3"/>
<dbReference type="Proteomes" id="UP001194468">
    <property type="component" value="Unassembled WGS sequence"/>
</dbReference>